<dbReference type="InterPro" id="IPR046700">
    <property type="entry name" value="DUF6570"/>
</dbReference>
<evidence type="ECO:0000313" key="3">
    <source>
        <dbReference type="Proteomes" id="UP000076761"/>
    </source>
</evidence>
<dbReference type="Pfam" id="PF20209">
    <property type="entry name" value="DUF6570"/>
    <property type="match status" value="1"/>
</dbReference>
<organism evidence="2 3">
    <name type="scientific">Neolentinus lepideus HHB14362 ss-1</name>
    <dbReference type="NCBI Taxonomy" id="1314782"/>
    <lineage>
        <taxon>Eukaryota</taxon>
        <taxon>Fungi</taxon>
        <taxon>Dikarya</taxon>
        <taxon>Basidiomycota</taxon>
        <taxon>Agaricomycotina</taxon>
        <taxon>Agaricomycetes</taxon>
        <taxon>Gloeophyllales</taxon>
        <taxon>Gloeophyllaceae</taxon>
        <taxon>Neolentinus</taxon>
    </lineage>
</organism>
<dbReference type="EMBL" id="KV425731">
    <property type="protein sequence ID" value="KZT18000.1"/>
    <property type="molecule type" value="Genomic_DNA"/>
</dbReference>
<proteinExistence type="predicted"/>
<feature type="domain" description="DUF6570" evidence="1">
    <location>
        <begin position="142"/>
        <end position="205"/>
    </location>
</feature>
<evidence type="ECO:0000313" key="2">
    <source>
        <dbReference type="EMBL" id="KZT18000.1"/>
    </source>
</evidence>
<keyword evidence="3" id="KW-1185">Reference proteome</keyword>
<dbReference type="OrthoDB" id="3202965at2759"/>
<sequence length="208" mass="23102">MRSILIPVSTKLKQSGTNGWNISNQKRKEASNLDDISADIKFPPDPPSKELIQKIIHGFSQAQITSIIEEGSCAVCGILCPCSKLTLLTNYKEKLHLLSDNGRVVTRRERKTKSDPVMVIPGPILNFRSDMICPKCAQSLDKNKPPELALANGLWIGDMPTELQNLTLAEQLLIARVRHNRCVVRVSSGMHKMRANAVMFANPTPTIY</sequence>
<dbReference type="Proteomes" id="UP000076761">
    <property type="component" value="Unassembled WGS sequence"/>
</dbReference>
<protein>
    <recommendedName>
        <fullName evidence="1">DUF6570 domain-containing protein</fullName>
    </recommendedName>
</protein>
<name>A0A165M7K8_9AGAM</name>
<dbReference type="InParanoid" id="A0A165M7K8"/>
<accession>A0A165M7K8</accession>
<reference evidence="2 3" key="1">
    <citation type="journal article" date="2016" name="Mol. Biol. Evol.">
        <title>Comparative Genomics of Early-Diverging Mushroom-Forming Fungi Provides Insights into the Origins of Lignocellulose Decay Capabilities.</title>
        <authorList>
            <person name="Nagy L.G."/>
            <person name="Riley R."/>
            <person name="Tritt A."/>
            <person name="Adam C."/>
            <person name="Daum C."/>
            <person name="Floudas D."/>
            <person name="Sun H."/>
            <person name="Yadav J.S."/>
            <person name="Pangilinan J."/>
            <person name="Larsson K.H."/>
            <person name="Matsuura K."/>
            <person name="Barry K."/>
            <person name="Labutti K."/>
            <person name="Kuo R."/>
            <person name="Ohm R.A."/>
            <person name="Bhattacharya S.S."/>
            <person name="Shirouzu T."/>
            <person name="Yoshinaga Y."/>
            <person name="Martin F.M."/>
            <person name="Grigoriev I.V."/>
            <person name="Hibbett D.S."/>
        </authorList>
    </citation>
    <scope>NUCLEOTIDE SEQUENCE [LARGE SCALE GENOMIC DNA]</scope>
    <source>
        <strain evidence="2 3">HHB14362 ss-1</strain>
    </source>
</reference>
<evidence type="ECO:0000259" key="1">
    <source>
        <dbReference type="Pfam" id="PF20209"/>
    </source>
</evidence>
<gene>
    <name evidence="2" type="ORF">NEOLEDRAFT_1081404</name>
</gene>
<dbReference type="STRING" id="1314782.A0A165M7K8"/>
<dbReference type="AlphaFoldDB" id="A0A165M7K8"/>
<feature type="non-terminal residue" evidence="2">
    <location>
        <position position="208"/>
    </location>
</feature>